<keyword evidence="3" id="KW-1185">Reference proteome</keyword>
<evidence type="ECO:0000313" key="2">
    <source>
        <dbReference type="EMBL" id="KAK3693202.1"/>
    </source>
</evidence>
<reference evidence="2" key="1">
    <citation type="journal article" date="2023" name="Mol. Phylogenet. Evol.">
        <title>Genome-scale phylogeny and comparative genomics of the fungal order Sordariales.</title>
        <authorList>
            <person name="Hensen N."/>
            <person name="Bonometti L."/>
            <person name="Westerberg I."/>
            <person name="Brannstrom I.O."/>
            <person name="Guillou S."/>
            <person name="Cros-Aarteil S."/>
            <person name="Calhoun S."/>
            <person name="Haridas S."/>
            <person name="Kuo A."/>
            <person name="Mondo S."/>
            <person name="Pangilinan J."/>
            <person name="Riley R."/>
            <person name="LaButti K."/>
            <person name="Andreopoulos B."/>
            <person name="Lipzen A."/>
            <person name="Chen C."/>
            <person name="Yan M."/>
            <person name="Daum C."/>
            <person name="Ng V."/>
            <person name="Clum A."/>
            <person name="Steindorff A."/>
            <person name="Ohm R.A."/>
            <person name="Martin F."/>
            <person name="Silar P."/>
            <person name="Natvig D.O."/>
            <person name="Lalanne C."/>
            <person name="Gautier V."/>
            <person name="Ament-Velasquez S.L."/>
            <person name="Kruys A."/>
            <person name="Hutchinson M.I."/>
            <person name="Powell A.J."/>
            <person name="Barry K."/>
            <person name="Miller A.N."/>
            <person name="Grigoriev I.V."/>
            <person name="Debuchy R."/>
            <person name="Gladieux P."/>
            <person name="Hiltunen Thoren M."/>
            <person name="Johannesson H."/>
        </authorList>
    </citation>
    <scope>NUCLEOTIDE SEQUENCE</scope>
    <source>
        <strain evidence="2">CBS 314.62</strain>
    </source>
</reference>
<organism evidence="2 3">
    <name type="scientific">Podospora appendiculata</name>
    <dbReference type="NCBI Taxonomy" id="314037"/>
    <lineage>
        <taxon>Eukaryota</taxon>
        <taxon>Fungi</taxon>
        <taxon>Dikarya</taxon>
        <taxon>Ascomycota</taxon>
        <taxon>Pezizomycotina</taxon>
        <taxon>Sordariomycetes</taxon>
        <taxon>Sordariomycetidae</taxon>
        <taxon>Sordariales</taxon>
        <taxon>Podosporaceae</taxon>
        <taxon>Podospora</taxon>
    </lineage>
</organism>
<evidence type="ECO:0000256" key="1">
    <source>
        <dbReference type="SAM" id="MobiDB-lite"/>
    </source>
</evidence>
<dbReference type="Proteomes" id="UP001270362">
    <property type="component" value="Unassembled WGS sequence"/>
</dbReference>
<gene>
    <name evidence="2" type="ORF">B0T22DRAFT_532514</name>
</gene>
<feature type="compositionally biased region" description="Polar residues" evidence="1">
    <location>
        <begin position="58"/>
        <end position="79"/>
    </location>
</feature>
<feature type="compositionally biased region" description="Polar residues" evidence="1">
    <location>
        <begin position="34"/>
        <end position="49"/>
    </location>
</feature>
<dbReference type="EMBL" id="JAULSO010000001">
    <property type="protein sequence ID" value="KAK3693202.1"/>
    <property type="molecule type" value="Genomic_DNA"/>
</dbReference>
<proteinExistence type="predicted"/>
<protein>
    <submittedName>
        <fullName evidence="2">Uncharacterized protein</fullName>
    </submittedName>
</protein>
<dbReference type="AlphaFoldDB" id="A0AAE0XHR5"/>
<feature type="region of interest" description="Disordered" evidence="1">
    <location>
        <begin position="25"/>
        <end position="94"/>
    </location>
</feature>
<sequence>MTDAPSSKWLQRAQHHQSLISVPQTQGEAPFGGTSFSHQIASKSTTPPKSTMGLVPANQGNVGSAASTSVKPTNALQKRTSVDSPKRSRKCGSGFHSWSKPFERRRFSPYARFRRDSVEHSTRLLLCSASSRSSACPPTYTAELSTCSSVAEMRALLDTALEILRDLDQGGNKTILRCRDTLAQLPTAFEPAGQTPGTVHPSFSFSPSNAWALQLMEPGLFGSELASMCNFPSDGFDVAGNLHLLNQNRGF</sequence>
<accession>A0AAE0XHR5</accession>
<evidence type="ECO:0000313" key="3">
    <source>
        <dbReference type="Proteomes" id="UP001270362"/>
    </source>
</evidence>
<comment type="caution">
    <text evidence="2">The sequence shown here is derived from an EMBL/GenBank/DDBJ whole genome shotgun (WGS) entry which is preliminary data.</text>
</comment>
<name>A0AAE0XHR5_9PEZI</name>
<reference evidence="2" key="2">
    <citation type="submission" date="2023-06" db="EMBL/GenBank/DDBJ databases">
        <authorList>
            <consortium name="Lawrence Berkeley National Laboratory"/>
            <person name="Haridas S."/>
            <person name="Hensen N."/>
            <person name="Bonometti L."/>
            <person name="Westerberg I."/>
            <person name="Brannstrom I.O."/>
            <person name="Guillou S."/>
            <person name="Cros-Aarteil S."/>
            <person name="Calhoun S."/>
            <person name="Kuo A."/>
            <person name="Mondo S."/>
            <person name="Pangilinan J."/>
            <person name="Riley R."/>
            <person name="Labutti K."/>
            <person name="Andreopoulos B."/>
            <person name="Lipzen A."/>
            <person name="Chen C."/>
            <person name="Yanf M."/>
            <person name="Daum C."/>
            <person name="Ng V."/>
            <person name="Clum A."/>
            <person name="Steindorff A."/>
            <person name="Ohm R."/>
            <person name="Martin F."/>
            <person name="Silar P."/>
            <person name="Natvig D."/>
            <person name="Lalanne C."/>
            <person name="Gautier V."/>
            <person name="Ament-Velasquez S.L."/>
            <person name="Kruys A."/>
            <person name="Hutchinson M.I."/>
            <person name="Powell A.J."/>
            <person name="Barry K."/>
            <person name="Miller A.N."/>
            <person name="Grigoriev I.V."/>
            <person name="Debuchy R."/>
            <person name="Gladieux P."/>
            <person name="Thoren M.H."/>
            <person name="Johannesson H."/>
        </authorList>
    </citation>
    <scope>NUCLEOTIDE SEQUENCE</scope>
    <source>
        <strain evidence="2">CBS 314.62</strain>
    </source>
</reference>